<feature type="region of interest" description="Disordered" evidence="1">
    <location>
        <begin position="77"/>
        <end position="100"/>
    </location>
</feature>
<dbReference type="InterPro" id="IPR019606">
    <property type="entry name" value="GerMN"/>
</dbReference>
<evidence type="ECO:0000313" key="4">
    <source>
        <dbReference type="Proteomes" id="UP000199529"/>
    </source>
</evidence>
<dbReference type="PROSITE" id="PS51257">
    <property type="entry name" value="PROKAR_LIPOPROTEIN"/>
    <property type="match status" value="1"/>
</dbReference>
<dbReference type="Pfam" id="PF10646">
    <property type="entry name" value="Germane"/>
    <property type="match status" value="1"/>
</dbReference>
<evidence type="ECO:0000313" key="3">
    <source>
        <dbReference type="EMBL" id="SDZ58801.1"/>
    </source>
</evidence>
<reference evidence="4" key="1">
    <citation type="submission" date="2016-10" db="EMBL/GenBank/DDBJ databases">
        <authorList>
            <person name="Varghese N."/>
            <person name="Submissions S."/>
        </authorList>
    </citation>
    <scope>NUCLEOTIDE SEQUENCE [LARGE SCALE GENOMIC DNA]</scope>
    <source>
        <strain evidence="4">CGMCC 4.3530</strain>
    </source>
</reference>
<dbReference type="AlphaFoldDB" id="A0A1H3U9N4"/>
<keyword evidence="4" id="KW-1185">Reference proteome</keyword>
<feature type="domain" description="GerMN" evidence="2">
    <location>
        <begin position="48"/>
        <end position="146"/>
    </location>
</feature>
<organism evidence="3 4">
    <name type="scientific">Saccharopolyspora shandongensis</name>
    <dbReference type="NCBI Taxonomy" id="418495"/>
    <lineage>
        <taxon>Bacteria</taxon>
        <taxon>Bacillati</taxon>
        <taxon>Actinomycetota</taxon>
        <taxon>Actinomycetes</taxon>
        <taxon>Pseudonocardiales</taxon>
        <taxon>Pseudonocardiaceae</taxon>
        <taxon>Saccharopolyspora</taxon>
    </lineage>
</organism>
<dbReference type="Proteomes" id="UP000199529">
    <property type="component" value="Unassembled WGS sequence"/>
</dbReference>
<name>A0A1H3U9N4_9PSEU</name>
<evidence type="ECO:0000259" key="2">
    <source>
        <dbReference type="Pfam" id="PF10646"/>
    </source>
</evidence>
<dbReference type="EMBL" id="FNOK01000118">
    <property type="protein sequence ID" value="SDZ58801.1"/>
    <property type="molecule type" value="Genomic_DNA"/>
</dbReference>
<proteinExistence type="predicted"/>
<evidence type="ECO:0000256" key="1">
    <source>
        <dbReference type="SAM" id="MobiDB-lite"/>
    </source>
</evidence>
<protein>
    <recommendedName>
        <fullName evidence="2">GerMN domain-containing protein</fullName>
    </recommendedName>
</protein>
<dbReference type="STRING" id="418495.SAMN05216215_11187"/>
<sequence>MRRLRHQAPAMVVILMLLTAACGVQPSGIIRGASPPSGPVEPGDSVTLYLVANGQLSTVQRPSRSLSRADTLALLATGPTGEERARGLTSDVPNGAAPLSVTIEPPDRKVVTVSVSVDELSDTAIDQIVCTAAEPGERVTVLGGGQARGPRDCPVPR</sequence>
<accession>A0A1H3U9N4</accession>
<gene>
    <name evidence="3" type="ORF">SAMN05216215_11187</name>
</gene>